<feature type="compositionally biased region" description="Basic residues" evidence="1">
    <location>
        <begin position="76"/>
        <end position="86"/>
    </location>
</feature>
<feature type="region of interest" description="Disordered" evidence="1">
    <location>
        <begin position="1"/>
        <end position="64"/>
    </location>
</feature>
<feature type="region of interest" description="Disordered" evidence="1">
    <location>
        <begin position="76"/>
        <end position="98"/>
    </location>
</feature>
<evidence type="ECO:0000313" key="3">
    <source>
        <dbReference type="Proteomes" id="UP000240883"/>
    </source>
</evidence>
<accession>A0A2T2P1N8</accession>
<feature type="region of interest" description="Disordered" evidence="1">
    <location>
        <begin position="113"/>
        <end position="152"/>
    </location>
</feature>
<dbReference type="AlphaFoldDB" id="A0A2T2P1N8"/>
<protein>
    <submittedName>
        <fullName evidence="2">Uncharacterized protein</fullName>
    </submittedName>
</protein>
<dbReference type="OrthoDB" id="3753493at2759"/>
<proteinExistence type="predicted"/>
<dbReference type="Proteomes" id="UP000240883">
    <property type="component" value="Unassembled WGS sequence"/>
</dbReference>
<evidence type="ECO:0000313" key="2">
    <source>
        <dbReference type="EMBL" id="PSN71600.1"/>
    </source>
</evidence>
<feature type="compositionally biased region" description="Basic and acidic residues" evidence="1">
    <location>
        <begin position="225"/>
        <end position="235"/>
    </location>
</feature>
<gene>
    <name evidence="2" type="ORF">BS50DRAFT_286829</name>
</gene>
<dbReference type="EMBL" id="KZ678131">
    <property type="protein sequence ID" value="PSN71600.1"/>
    <property type="molecule type" value="Genomic_DNA"/>
</dbReference>
<feature type="region of interest" description="Disordered" evidence="1">
    <location>
        <begin position="193"/>
        <end position="237"/>
    </location>
</feature>
<keyword evidence="3" id="KW-1185">Reference proteome</keyword>
<sequence>MTLKKARTPSVCRANKGTAAKKTMQSNSPPTVSRRVLRSEAKSLKRGLASPSQDDDVDMSSIQPFRKKTMVKRVIRGANRERRRSHNGPGSGSDVGLRMPFEIGKISEEVQRTSPGIPSMASADTNPVPPLLRTSRTPSPKRDTTSPLVPDNSLKMASHGFGAYSSAVAVRSWGSRVFPSRTWASWAKEDMETIDGPDPVSDVKPDAKEAPGIKSSAPEQCVNAHKPESTEEGAAKADAVTGQKDGQGYNLNVPEFVSPPASLVPSKASVDQYDDIKTNSSFEEKLVIRSSTQYLELQGPRTLKCTEALPEDVEEAIEKSKAILRLWVESSDSLEAMMNRLERMVGTQSEKKTGRLSPRECALKLLKHLEDAKEGRVETGEPQVLVEHEIMWAEWLVFVTKAKVMHLKTKGCNCRPEWLAGRRPRYDGDRVKFEDESSSELEWSEPAGYQTPRPLPGLFSEYD</sequence>
<name>A0A2T2P1N8_CORCC</name>
<feature type="compositionally biased region" description="Basic and acidic residues" evidence="1">
    <location>
        <begin position="201"/>
        <end position="211"/>
    </location>
</feature>
<evidence type="ECO:0000256" key="1">
    <source>
        <dbReference type="SAM" id="MobiDB-lite"/>
    </source>
</evidence>
<reference evidence="2 3" key="1">
    <citation type="journal article" date="2018" name="Front. Microbiol.">
        <title>Genome-Wide Analysis of Corynespora cassiicola Leaf Fall Disease Putative Effectors.</title>
        <authorList>
            <person name="Lopez D."/>
            <person name="Ribeiro S."/>
            <person name="Label P."/>
            <person name="Fumanal B."/>
            <person name="Venisse J.S."/>
            <person name="Kohler A."/>
            <person name="de Oliveira R.R."/>
            <person name="Labutti K."/>
            <person name="Lipzen A."/>
            <person name="Lail K."/>
            <person name="Bauer D."/>
            <person name="Ohm R.A."/>
            <person name="Barry K.W."/>
            <person name="Spatafora J."/>
            <person name="Grigoriev I.V."/>
            <person name="Martin F.M."/>
            <person name="Pujade-Renaud V."/>
        </authorList>
    </citation>
    <scope>NUCLEOTIDE SEQUENCE [LARGE SCALE GENOMIC DNA]</scope>
    <source>
        <strain evidence="2 3">Philippines</strain>
    </source>
</reference>
<feature type="region of interest" description="Disordered" evidence="1">
    <location>
        <begin position="429"/>
        <end position="463"/>
    </location>
</feature>
<organism evidence="2 3">
    <name type="scientific">Corynespora cassiicola Philippines</name>
    <dbReference type="NCBI Taxonomy" id="1448308"/>
    <lineage>
        <taxon>Eukaryota</taxon>
        <taxon>Fungi</taxon>
        <taxon>Dikarya</taxon>
        <taxon>Ascomycota</taxon>
        <taxon>Pezizomycotina</taxon>
        <taxon>Dothideomycetes</taxon>
        <taxon>Pleosporomycetidae</taxon>
        <taxon>Pleosporales</taxon>
        <taxon>Corynesporascaceae</taxon>
        <taxon>Corynespora</taxon>
    </lineage>
</organism>